<organism evidence="2 3">
    <name type="scientific">Syntrophorhabdus aromaticivorans</name>
    <dbReference type="NCBI Taxonomy" id="328301"/>
    <lineage>
        <taxon>Bacteria</taxon>
        <taxon>Pseudomonadati</taxon>
        <taxon>Thermodesulfobacteriota</taxon>
        <taxon>Syntrophorhabdia</taxon>
        <taxon>Syntrophorhabdales</taxon>
        <taxon>Syntrophorhabdaceae</taxon>
        <taxon>Syntrophorhabdus</taxon>
    </lineage>
</organism>
<feature type="transmembrane region" description="Helical" evidence="1">
    <location>
        <begin position="172"/>
        <end position="190"/>
    </location>
</feature>
<feature type="transmembrane region" description="Helical" evidence="1">
    <location>
        <begin position="21"/>
        <end position="39"/>
    </location>
</feature>
<keyword evidence="1" id="KW-1133">Transmembrane helix</keyword>
<protein>
    <submittedName>
        <fullName evidence="2">YedE-related selenium metabolism membrane protein</fullName>
    </submittedName>
</protein>
<dbReference type="Proteomes" id="UP000777265">
    <property type="component" value="Unassembled WGS sequence"/>
</dbReference>
<feature type="transmembrane region" description="Helical" evidence="1">
    <location>
        <begin position="73"/>
        <end position="92"/>
    </location>
</feature>
<feature type="transmembrane region" description="Helical" evidence="1">
    <location>
        <begin position="348"/>
        <end position="369"/>
    </location>
</feature>
<proteinExistence type="predicted"/>
<dbReference type="InterPro" id="IPR026366">
    <property type="entry name" value="Seleno_YedE"/>
</dbReference>
<reference evidence="2" key="1">
    <citation type="journal article" date="2020" name="Biotechnol. Biofuels">
        <title>New insights from the biogas microbiome by comprehensive genome-resolved metagenomics of nearly 1600 species originating from multiple anaerobic digesters.</title>
        <authorList>
            <person name="Campanaro S."/>
            <person name="Treu L."/>
            <person name="Rodriguez-R L.M."/>
            <person name="Kovalovszki A."/>
            <person name="Ziels R.M."/>
            <person name="Maus I."/>
            <person name="Zhu X."/>
            <person name="Kougias P.G."/>
            <person name="Basile A."/>
            <person name="Luo G."/>
            <person name="Schluter A."/>
            <person name="Konstantinidis K.T."/>
            <person name="Angelidaki I."/>
        </authorList>
    </citation>
    <scope>NUCLEOTIDE SEQUENCE</scope>
    <source>
        <strain evidence="2">AS06rmzACSIP_7</strain>
    </source>
</reference>
<feature type="transmembrane region" description="Helical" evidence="1">
    <location>
        <begin position="251"/>
        <end position="270"/>
    </location>
</feature>
<dbReference type="AlphaFoldDB" id="A0A971M5H0"/>
<feature type="transmembrane region" description="Helical" evidence="1">
    <location>
        <begin position="139"/>
        <end position="160"/>
    </location>
</feature>
<accession>A0A971M5H0</accession>
<comment type="caution">
    <text evidence="2">The sequence shown here is derived from an EMBL/GenBank/DDBJ whole genome shotgun (WGS) entry which is preliminary data.</text>
</comment>
<keyword evidence="1" id="KW-0472">Membrane</keyword>
<dbReference type="EMBL" id="JAAYEE010000224">
    <property type="protein sequence ID" value="NLW36248.1"/>
    <property type="molecule type" value="Genomic_DNA"/>
</dbReference>
<feature type="transmembrane region" description="Helical" evidence="1">
    <location>
        <begin position="324"/>
        <end position="342"/>
    </location>
</feature>
<dbReference type="NCBIfam" id="TIGR04112">
    <property type="entry name" value="seleno_YedE"/>
    <property type="match status" value="1"/>
</dbReference>
<sequence length="393" mass="41598">MYIYSLSNRRRVEMKHNLFSSRFGIIGTGIFIGVLAALLQKWGNPGNMGVCVACFDRDIAGALGLHRADVVQYMRPEIIGFVLGSTLAALLYKEFRPRSGSAPLIRFVLGAFAMIGALVFLGCPWRALLRLAGGDWNAIIGIAGLAAGIYIGTLFLRGGYDLGRSSANSYGAGWIMPLTMLGFLVLMLVFPQIQGQDKSGILFYSVKGPGSVHAPLAVSLVVGLAIGIAAQRSRFCTMGALRDLFLFRQTHLFLGIVGLAAAAFVTNLLLGQFKPGFANQPIAHTMGIWNFAGMLLAGLAFVLAGGCPGRQLFLSGEGDGDAGVFVLGMIAGAAFSHNFGLASSPKGVGPYGIQAVIIGLAVCIFIGFVMRRRPARSTSAERVKEAQTSIKGV</sequence>
<keyword evidence="1" id="KW-0812">Transmembrane</keyword>
<feature type="transmembrane region" description="Helical" evidence="1">
    <location>
        <begin position="104"/>
        <end position="127"/>
    </location>
</feature>
<dbReference type="InterPro" id="IPR007272">
    <property type="entry name" value="Sulf_transp_TsuA/YedE"/>
</dbReference>
<dbReference type="Pfam" id="PF04143">
    <property type="entry name" value="Sulf_transp"/>
    <property type="match status" value="2"/>
</dbReference>
<evidence type="ECO:0000313" key="3">
    <source>
        <dbReference type="Proteomes" id="UP000777265"/>
    </source>
</evidence>
<name>A0A971M5H0_9BACT</name>
<evidence type="ECO:0000313" key="2">
    <source>
        <dbReference type="EMBL" id="NLW36248.1"/>
    </source>
</evidence>
<gene>
    <name evidence="2" type="ORF">GXY80_12350</name>
</gene>
<evidence type="ECO:0000256" key="1">
    <source>
        <dbReference type="SAM" id="Phobius"/>
    </source>
</evidence>
<feature type="transmembrane region" description="Helical" evidence="1">
    <location>
        <begin position="210"/>
        <end position="230"/>
    </location>
</feature>
<feature type="transmembrane region" description="Helical" evidence="1">
    <location>
        <begin position="282"/>
        <end position="303"/>
    </location>
</feature>
<reference evidence="2" key="2">
    <citation type="submission" date="2020-01" db="EMBL/GenBank/DDBJ databases">
        <authorList>
            <person name="Campanaro S."/>
        </authorList>
    </citation>
    <scope>NUCLEOTIDE SEQUENCE</scope>
    <source>
        <strain evidence="2">AS06rmzACSIP_7</strain>
    </source>
</reference>